<dbReference type="AlphaFoldDB" id="A0A2P5YRL5"/>
<evidence type="ECO:0000256" key="1">
    <source>
        <dbReference type="SAM" id="MobiDB-lite"/>
    </source>
</evidence>
<protein>
    <recommendedName>
        <fullName evidence="2">DUF4283 domain-containing protein</fullName>
    </recommendedName>
</protein>
<name>A0A2P5YRL5_GOSBA</name>
<feature type="compositionally biased region" description="Basic and acidic residues" evidence="1">
    <location>
        <begin position="213"/>
        <end position="230"/>
    </location>
</feature>
<feature type="region of interest" description="Disordered" evidence="1">
    <location>
        <begin position="212"/>
        <end position="274"/>
    </location>
</feature>
<proteinExistence type="predicted"/>
<sequence length="308" mass="35025">MERQVGGNRADGVRDFEISENDIECSLVNGIPSIKFSDQVNQILIKDVTYTVVIKLFGRSIEYSTLYNKVYLLWKPSQPFHLMDVENGYFLAKFKNSEDFEKVLCQGLWIVYGQYLTVQPWTVVFDLVQLHPSTIMAWIWIPELPRHMYKWQILREIRGLIGKVEKLGFNTNNGVERRGQCVMKVGRKNGGEDSEEGTSSSQFQVLGTLVAKDSSREQRDEARIEMDHKSSSPSSLGTGRVGEDLLYHQTNELSPSHQESGQQRSAEGIGLENGMTQKTINLLVSDKGNKAISKNIRLDQHKPNRSKQ</sequence>
<gene>
    <name evidence="3" type="ORF">GOBAR_AA02342</name>
</gene>
<dbReference type="InterPro" id="IPR025558">
    <property type="entry name" value="DUF4283"/>
</dbReference>
<feature type="domain" description="DUF4283" evidence="2">
    <location>
        <begin position="48"/>
        <end position="126"/>
    </location>
</feature>
<feature type="region of interest" description="Disordered" evidence="1">
    <location>
        <begin position="289"/>
        <end position="308"/>
    </location>
</feature>
<dbReference type="Proteomes" id="UP000239757">
    <property type="component" value="Unassembled WGS sequence"/>
</dbReference>
<evidence type="ECO:0000313" key="3">
    <source>
        <dbReference type="EMBL" id="PPS18237.1"/>
    </source>
</evidence>
<dbReference type="InterPro" id="IPR040256">
    <property type="entry name" value="At4g02000-like"/>
</dbReference>
<evidence type="ECO:0000313" key="4">
    <source>
        <dbReference type="Proteomes" id="UP000239757"/>
    </source>
</evidence>
<dbReference type="PANTHER" id="PTHR31286">
    <property type="entry name" value="GLYCINE-RICH CELL WALL STRUCTURAL PROTEIN 1.8-LIKE"/>
    <property type="match status" value="1"/>
</dbReference>
<feature type="compositionally biased region" description="Polar residues" evidence="1">
    <location>
        <begin position="248"/>
        <end position="265"/>
    </location>
</feature>
<organism evidence="3 4">
    <name type="scientific">Gossypium barbadense</name>
    <name type="common">Sea Island cotton</name>
    <name type="synonym">Hibiscus barbadensis</name>
    <dbReference type="NCBI Taxonomy" id="3634"/>
    <lineage>
        <taxon>Eukaryota</taxon>
        <taxon>Viridiplantae</taxon>
        <taxon>Streptophyta</taxon>
        <taxon>Embryophyta</taxon>
        <taxon>Tracheophyta</taxon>
        <taxon>Spermatophyta</taxon>
        <taxon>Magnoliopsida</taxon>
        <taxon>eudicotyledons</taxon>
        <taxon>Gunneridae</taxon>
        <taxon>Pentapetalae</taxon>
        <taxon>rosids</taxon>
        <taxon>malvids</taxon>
        <taxon>Malvales</taxon>
        <taxon>Malvaceae</taxon>
        <taxon>Malvoideae</taxon>
        <taxon>Gossypium</taxon>
    </lineage>
</organism>
<dbReference type="OrthoDB" id="999037at2759"/>
<dbReference type="PANTHER" id="PTHR31286:SF173">
    <property type="entry name" value="DUF4283 DOMAIN-CONTAINING PROTEIN"/>
    <property type="match status" value="1"/>
</dbReference>
<accession>A0A2P5YRL5</accession>
<reference evidence="3 4" key="1">
    <citation type="submission" date="2015-01" db="EMBL/GenBank/DDBJ databases">
        <title>Genome of allotetraploid Gossypium barbadense reveals genomic plasticity and fiber elongation in cotton evolution.</title>
        <authorList>
            <person name="Chen X."/>
            <person name="Liu X."/>
            <person name="Zhao B."/>
            <person name="Zheng H."/>
            <person name="Hu Y."/>
            <person name="Lu G."/>
            <person name="Yang C."/>
            <person name="Chen J."/>
            <person name="Shan C."/>
            <person name="Zhang L."/>
            <person name="Zhou Y."/>
            <person name="Wang L."/>
            <person name="Guo W."/>
            <person name="Bai Y."/>
            <person name="Ruan J."/>
            <person name="Shangguan X."/>
            <person name="Mao Y."/>
            <person name="Jiang J."/>
            <person name="Zhu Y."/>
            <person name="Lei J."/>
            <person name="Kang H."/>
            <person name="Chen S."/>
            <person name="He X."/>
            <person name="Wang R."/>
            <person name="Wang Y."/>
            <person name="Chen J."/>
            <person name="Wang L."/>
            <person name="Yu S."/>
            <person name="Wang B."/>
            <person name="Wei J."/>
            <person name="Song S."/>
            <person name="Lu X."/>
            <person name="Gao Z."/>
            <person name="Gu W."/>
            <person name="Deng X."/>
            <person name="Ma D."/>
            <person name="Wang S."/>
            <person name="Liang W."/>
            <person name="Fang L."/>
            <person name="Cai C."/>
            <person name="Zhu X."/>
            <person name="Zhou B."/>
            <person name="Zhang Y."/>
            <person name="Chen Z."/>
            <person name="Xu S."/>
            <person name="Zhu R."/>
            <person name="Wang S."/>
            <person name="Zhang T."/>
            <person name="Zhao G."/>
        </authorList>
    </citation>
    <scope>NUCLEOTIDE SEQUENCE [LARGE SCALE GENOMIC DNA]</scope>
    <source>
        <strain evidence="4">cv. Xinhai21</strain>
        <tissue evidence="3">Leaf</tissue>
    </source>
</reference>
<dbReference type="Pfam" id="PF14111">
    <property type="entry name" value="DUF4283"/>
    <property type="match status" value="1"/>
</dbReference>
<evidence type="ECO:0000259" key="2">
    <source>
        <dbReference type="Pfam" id="PF14111"/>
    </source>
</evidence>
<dbReference type="EMBL" id="KZ662856">
    <property type="protein sequence ID" value="PPS18237.1"/>
    <property type="molecule type" value="Genomic_DNA"/>
</dbReference>